<feature type="domain" description="MurNAc-LAA" evidence="4">
    <location>
        <begin position="589"/>
        <end position="709"/>
    </location>
</feature>
<dbReference type="Pfam" id="PF01520">
    <property type="entry name" value="Amidase_3"/>
    <property type="match status" value="1"/>
</dbReference>
<accession>A0A9D9DW39</accession>
<dbReference type="PANTHER" id="PTHR30404:SF0">
    <property type="entry name" value="N-ACETYLMURAMOYL-L-ALANINE AMIDASE AMIC"/>
    <property type="match status" value="1"/>
</dbReference>
<protein>
    <submittedName>
        <fullName evidence="5">N-acetylmuramoyl-L-alanine amidase</fullName>
    </submittedName>
</protein>
<dbReference type="InterPro" id="IPR050695">
    <property type="entry name" value="N-acetylmuramoyl_amidase_3"/>
</dbReference>
<keyword evidence="3" id="KW-0732">Signal</keyword>
<dbReference type="AlphaFoldDB" id="A0A9D9DW39"/>
<reference evidence="5" key="1">
    <citation type="submission" date="2020-10" db="EMBL/GenBank/DDBJ databases">
        <authorList>
            <person name="Gilroy R."/>
        </authorList>
    </citation>
    <scope>NUCLEOTIDE SEQUENCE</scope>
    <source>
        <strain evidence="5">F6-4510</strain>
    </source>
</reference>
<evidence type="ECO:0000313" key="6">
    <source>
        <dbReference type="Proteomes" id="UP000823611"/>
    </source>
</evidence>
<feature type="signal peptide" evidence="3">
    <location>
        <begin position="1"/>
        <end position="26"/>
    </location>
</feature>
<dbReference type="GO" id="GO:0030288">
    <property type="term" value="C:outer membrane-bounded periplasmic space"/>
    <property type="evidence" value="ECO:0007669"/>
    <property type="project" value="TreeGrafter"/>
</dbReference>
<organism evidence="5 6">
    <name type="scientific">Candidatus Fimicola merdigallinarum</name>
    <dbReference type="NCBI Taxonomy" id="2840819"/>
    <lineage>
        <taxon>Bacteria</taxon>
        <taxon>Bacillati</taxon>
        <taxon>Bacillota</taxon>
        <taxon>Clostridia</taxon>
        <taxon>Lachnospirales</taxon>
        <taxon>Lachnospiraceae</taxon>
        <taxon>Lachnospiraceae incertae sedis</taxon>
        <taxon>Candidatus Fimicola</taxon>
    </lineage>
</organism>
<evidence type="ECO:0000256" key="2">
    <source>
        <dbReference type="SAM" id="MobiDB-lite"/>
    </source>
</evidence>
<feature type="region of interest" description="Disordered" evidence="2">
    <location>
        <begin position="163"/>
        <end position="217"/>
    </location>
</feature>
<keyword evidence="1" id="KW-0378">Hydrolase</keyword>
<sequence>MKNKFFKKFVALTLAVGTVMPYTVSGAPMVNYKLVYDGKTHNYSAEEVYISVNGEDIENGDMPPVILENRTLVPARAVFEAMGAEVLWNGETSEVFISKGSDVVTIKVGNNTGYKNGSKFTMDVPPKIINDRTVIPVRAVSEALDCDVEWNGKTRYVIINDKKEEEEKPVEPENPSTNEEEKPVVETPQTPSDNNTSTIPSENANPSGGSVNVSSITIPNSGEAETYVINASGQISNYTTEIVGDDRLVVDIYDATMKISNTNIAVNGSSNVASIRSAQNKMEPQKVTRVVFDLKNIGNAYTVGYTADKKGIAVSFSKNEINGISMASDGKADTVTISGKYAPVGSITRLTNPDRVVIDFANSSLSIPATPNTAGLNVITSARTGQYNDSTARVTLEVPSNVEVTTASVDNTFKVSVFKGTLDNISYNSSTRTITMKKVANMNINSIAHNDDYLNLKYVMTLPGDFSSQYGYGTYEVNDSYLNNFVIGKDSSGKTTITFSEKQITAYTVTEDAENYYIKVQNPKEKYNFVVVLDAGHGNQDPGTSGNGFKEKDLNLQVLLKTYALFENDGKDDVKVYVTRDDDSYPQNATRAKKANESADMFISIHMNSASPNPVPNGTEVLYKNHSNDIEGRLTSKLLAQTLQNGLLDALGTTDRGIKHRTDLLVLNSTTVPAVIIETGFLSNLGDAQKVSNSEYQQKIAQSIYNSVYYLASNYKVR</sequence>
<name>A0A9D9DW39_9FIRM</name>
<feature type="chain" id="PRO_5038976452" evidence="3">
    <location>
        <begin position="27"/>
        <end position="718"/>
    </location>
</feature>
<proteinExistence type="predicted"/>
<evidence type="ECO:0000259" key="4">
    <source>
        <dbReference type="SMART" id="SM00646"/>
    </source>
</evidence>
<gene>
    <name evidence="5" type="ORF">IAC55_05655</name>
</gene>
<evidence type="ECO:0000256" key="3">
    <source>
        <dbReference type="SAM" id="SignalP"/>
    </source>
</evidence>
<dbReference type="SUPFAM" id="SSF55383">
    <property type="entry name" value="Copper amine oxidase, domain N"/>
    <property type="match status" value="1"/>
</dbReference>
<dbReference type="PANTHER" id="PTHR30404">
    <property type="entry name" value="N-ACETYLMURAMOYL-L-ALANINE AMIDASE"/>
    <property type="match status" value="1"/>
</dbReference>
<dbReference type="Gene3D" id="3.40.630.40">
    <property type="entry name" value="Zn-dependent exopeptidases"/>
    <property type="match status" value="1"/>
</dbReference>
<comment type="caution">
    <text evidence="5">The sequence shown here is derived from an EMBL/GenBank/DDBJ whole genome shotgun (WGS) entry which is preliminary data.</text>
</comment>
<evidence type="ECO:0000313" key="5">
    <source>
        <dbReference type="EMBL" id="MBO8434786.1"/>
    </source>
</evidence>
<dbReference type="Gene3D" id="2.60.40.3500">
    <property type="match status" value="2"/>
</dbReference>
<feature type="compositionally biased region" description="Polar residues" evidence="2">
    <location>
        <begin position="187"/>
        <end position="217"/>
    </location>
</feature>
<dbReference type="Gene3D" id="3.30.457.10">
    <property type="entry name" value="Copper amine oxidase-like, N-terminal domain"/>
    <property type="match status" value="1"/>
</dbReference>
<evidence type="ECO:0000256" key="1">
    <source>
        <dbReference type="ARBA" id="ARBA00022801"/>
    </source>
</evidence>
<dbReference type="Pfam" id="PF07833">
    <property type="entry name" value="Cu_amine_oxidN1"/>
    <property type="match status" value="1"/>
</dbReference>
<dbReference type="CDD" id="cd02696">
    <property type="entry name" value="MurNAc-LAA"/>
    <property type="match status" value="1"/>
</dbReference>
<dbReference type="InterPro" id="IPR012854">
    <property type="entry name" value="Cu_amine_oxidase-like_N"/>
</dbReference>
<dbReference type="InterPro" id="IPR036582">
    <property type="entry name" value="Mao_N_sf"/>
</dbReference>
<dbReference type="EMBL" id="JADIMX010000106">
    <property type="protein sequence ID" value="MBO8434786.1"/>
    <property type="molecule type" value="Genomic_DNA"/>
</dbReference>
<dbReference type="InterPro" id="IPR002508">
    <property type="entry name" value="MurNAc-LAA_cat"/>
</dbReference>
<dbReference type="SUPFAM" id="SSF53187">
    <property type="entry name" value="Zn-dependent exopeptidases"/>
    <property type="match status" value="1"/>
</dbReference>
<dbReference type="SMART" id="SM00646">
    <property type="entry name" value="Ami_3"/>
    <property type="match status" value="1"/>
</dbReference>
<dbReference type="GO" id="GO:0008745">
    <property type="term" value="F:N-acetylmuramoyl-L-alanine amidase activity"/>
    <property type="evidence" value="ECO:0007669"/>
    <property type="project" value="InterPro"/>
</dbReference>
<dbReference type="GO" id="GO:0009253">
    <property type="term" value="P:peptidoglycan catabolic process"/>
    <property type="evidence" value="ECO:0007669"/>
    <property type="project" value="InterPro"/>
</dbReference>
<dbReference type="Proteomes" id="UP000823611">
    <property type="component" value="Unassembled WGS sequence"/>
</dbReference>
<dbReference type="Pfam" id="PF11741">
    <property type="entry name" value="AMIN"/>
    <property type="match status" value="2"/>
</dbReference>
<reference evidence="5" key="2">
    <citation type="journal article" date="2021" name="PeerJ">
        <title>Extensive microbial diversity within the chicken gut microbiome revealed by metagenomics and culture.</title>
        <authorList>
            <person name="Gilroy R."/>
            <person name="Ravi A."/>
            <person name="Getino M."/>
            <person name="Pursley I."/>
            <person name="Horton D.L."/>
            <person name="Alikhan N.F."/>
            <person name="Baker D."/>
            <person name="Gharbi K."/>
            <person name="Hall N."/>
            <person name="Watson M."/>
            <person name="Adriaenssens E.M."/>
            <person name="Foster-Nyarko E."/>
            <person name="Jarju S."/>
            <person name="Secka A."/>
            <person name="Antonio M."/>
            <person name="Oren A."/>
            <person name="Chaudhuri R.R."/>
            <person name="La Ragione R."/>
            <person name="Hildebrand F."/>
            <person name="Pallen M.J."/>
        </authorList>
    </citation>
    <scope>NUCLEOTIDE SEQUENCE</scope>
    <source>
        <strain evidence="5">F6-4510</strain>
    </source>
</reference>
<dbReference type="InterPro" id="IPR021731">
    <property type="entry name" value="AMIN_dom"/>
</dbReference>